<dbReference type="Pfam" id="PF00440">
    <property type="entry name" value="TetR_N"/>
    <property type="match status" value="1"/>
</dbReference>
<feature type="compositionally biased region" description="Basic residues" evidence="3">
    <location>
        <begin position="16"/>
        <end position="30"/>
    </location>
</feature>
<dbReference type="PRINTS" id="PR00455">
    <property type="entry name" value="HTHTETR"/>
</dbReference>
<evidence type="ECO:0000259" key="4">
    <source>
        <dbReference type="PROSITE" id="PS50977"/>
    </source>
</evidence>
<sequence length="248" mass="27727">MHSDLKPFGQDSVAKRLARAKSTKPKRKRTNQAGRPTADELERRKAYVMDVATELFVQQGYAATSLVDIARGSGVATRTLYQHFGDKEAIFREVIFARDSGAAVEPPTLEADDTLFLALRRAGQYAYAVTYRDNAIGLMRLMIAESTRFPEFMASVATSIFVRFRRNFEKLFIELENAGLVPAGNHARSAELFSDLMLGSNPIMVYTNWSAAVPSDTDLEERVEFFILGRFSATVARTSRTKKAKLKP</sequence>
<name>A0A0J8AA20_9SPHN</name>
<evidence type="ECO:0000313" key="6">
    <source>
        <dbReference type="Proteomes" id="UP000052268"/>
    </source>
</evidence>
<dbReference type="InterPro" id="IPR023772">
    <property type="entry name" value="DNA-bd_HTH_TetR-type_CS"/>
</dbReference>
<keyword evidence="6" id="KW-1185">Reference proteome</keyword>
<dbReference type="InterPro" id="IPR050109">
    <property type="entry name" value="HTH-type_TetR-like_transc_reg"/>
</dbReference>
<dbReference type="OrthoDB" id="9787680at2"/>
<dbReference type="PANTHER" id="PTHR30055:SF146">
    <property type="entry name" value="HTH-TYPE TRANSCRIPTIONAL DUAL REGULATOR CECR"/>
    <property type="match status" value="1"/>
</dbReference>
<evidence type="ECO:0000256" key="2">
    <source>
        <dbReference type="PROSITE-ProRule" id="PRU00335"/>
    </source>
</evidence>
<dbReference type="GO" id="GO:0003700">
    <property type="term" value="F:DNA-binding transcription factor activity"/>
    <property type="evidence" value="ECO:0007669"/>
    <property type="project" value="TreeGrafter"/>
</dbReference>
<dbReference type="InterPro" id="IPR009057">
    <property type="entry name" value="Homeodomain-like_sf"/>
</dbReference>
<protein>
    <recommendedName>
        <fullName evidence="4">HTH tetR-type domain-containing protein</fullName>
    </recommendedName>
</protein>
<dbReference type="PATRIC" id="fig|1114963.3.peg.4250"/>
<evidence type="ECO:0000313" key="5">
    <source>
        <dbReference type="EMBL" id="KMS52060.1"/>
    </source>
</evidence>
<evidence type="ECO:0000256" key="3">
    <source>
        <dbReference type="SAM" id="MobiDB-lite"/>
    </source>
</evidence>
<dbReference type="InterPro" id="IPR001647">
    <property type="entry name" value="HTH_TetR"/>
</dbReference>
<comment type="caution">
    <text evidence="5">The sequence shown here is derived from an EMBL/GenBank/DDBJ whole genome shotgun (WGS) entry which is preliminary data.</text>
</comment>
<dbReference type="PROSITE" id="PS50977">
    <property type="entry name" value="HTH_TETR_2"/>
    <property type="match status" value="1"/>
</dbReference>
<evidence type="ECO:0000256" key="1">
    <source>
        <dbReference type="ARBA" id="ARBA00023125"/>
    </source>
</evidence>
<dbReference type="AlphaFoldDB" id="A0A0J8AA20"/>
<feature type="domain" description="HTH tetR-type" evidence="4">
    <location>
        <begin position="42"/>
        <end position="102"/>
    </location>
</feature>
<feature type="DNA-binding region" description="H-T-H motif" evidence="2">
    <location>
        <begin position="65"/>
        <end position="84"/>
    </location>
</feature>
<dbReference type="PANTHER" id="PTHR30055">
    <property type="entry name" value="HTH-TYPE TRANSCRIPTIONAL REGULATOR RUTR"/>
    <property type="match status" value="1"/>
</dbReference>
<dbReference type="InterPro" id="IPR039536">
    <property type="entry name" value="TetR_C_Proteobacteria"/>
</dbReference>
<dbReference type="Proteomes" id="UP000052268">
    <property type="component" value="Unassembled WGS sequence"/>
</dbReference>
<dbReference type="GO" id="GO:0000976">
    <property type="term" value="F:transcription cis-regulatory region binding"/>
    <property type="evidence" value="ECO:0007669"/>
    <property type="project" value="TreeGrafter"/>
</dbReference>
<dbReference type="EMBL" id="JACU01000010">
    <property type="protein sequence ID" value="KMS52060.1"/>
    <property type="molecule type" value="Genomic_DNA"/>
</dbReference>
<keyword evidence="1 2" id="KW-0238">DNA-binding</keyword>
<feature type="region of interest" description="Disordered" evidence="3">
    <location>
        <begin position="1"/>
        <end position="39"/>
    </location>
</feature>
<reference evidence="5 6" key="1">
    <citation type="journal article" date="2015" name="G3 (Bethesda)">
        <title>Insights into Ongoing Evolution of the Hexachlorocyclohexane Catabolic Pathway from Comparative Genomics of Ten Sphingomonadaceae Strains.</title>
        <authorList>
            <person name="Pearce S.L."/>
            <person name="Oakeshott J.G."/>
            <person name="Pandey G."/>
        </authorList>
    </citation>
    <scope>NUCLEOTIDE SEQUENCE [LARGE SCALE GENOMIC DNA]</scope>
    <source>
        <strain evidence="5 6">LL02</strain>
    </source>
</reference>
<gene>
    <name evidence="5" type="ORF">V474_03125</name>
</gene>
<accession>A0A0J8AA20</accession>
<dbReference type="Gene3D" id="1.10.357.10">
    <property type="entry name" value="Tetracycline Repressor, domain 2"/>
    <property type="match status" value="1"/>
</dbReference>
<dbReference type="Pfam" id="PF14246">
    <property type="entry name" value="TetR_C_7"/>
    <property type="match status" value="1"/>
</dbReference>
<organism evidence="5 6">
    <name type="scientific">Novosphingobium barchaimii LL02</name>
    <dbReference type="NCBI Taxonomy" id="1114963"/>
    <lineage>
        <taxon>Bacteria</taxon>
        <taxon>Pseudomonadati</taxon>
        <taxon>Pseudomonadota</taxon>
        <taxon>Alphaproteobacteria</taxon>
        <taxon>Sphingomonadales</taxon>
        <taxon>Sphingomonadaceae</taxon>
        <taxon>Novosphingobium</taxon>
    </lineage>
</organism>
<proteinExistence type="predicted"/>
<dbReference type="PROSITE" id="PS01081">
    <property type="entry name" value="HTH_TETR_1"/>
    <property type="match status" value="1"/>
</dbReference>
<dbReference type="SUPFAM" id="SSF46689">
    <property type="entry name" value="Homeodomain-like"/>
    <property type="match status" value="1"/>
</dbReference>